<dbReference type="SMART" id="SM01250">
    <property type="entry name" value="KAT11"/>
    <property type="match status" value="1"/>
</dbReference>
<comment type="catalytic activity">
    <reaction evidence="9">
        <text>L-lysyl-[histone] + acetyl-CoA = N(6)-acetyl-L-lysyl-[histone] + CoA + H(+)</text>
        <dbReference type="Rhea" id="RHEA:21992"/>
        <dbReference type="Rhea" id="RHEA-COMP:9845"/>
        <dbReference type="Rhea" id="RHEA-COMP:11338"/>
        <dbReference type="ChEBI" id="CHEBI:15378"/>
        <dbReference type="ChEBI" id="CHEBI:29969"/>
        <dbReference type="ChEBI" id="CHEBI:57287"/>
        <dbReference type="ChEBI" id="CHEBI:57288"/>
        <dbReference type="ChEBI" id="CHEBI:61930"/>
        <dbReference type="EC" id="2.3.1.48"/>
    </reaction>
    <physiologicalReaction direction="left-to-right" evidence="9">
        <dbReference type="Rhea" id="RHEA:21993"/>
    </physiologicalReaction>
</comment>
<evidence type="ECO:0000256" key="2">
    <source>
        <dbReference type="ARBA" id="ARBA00013184"/>
    </source>
</evidence>
<dbReference type="GO" id="GO:0032931">
    <property type="term" value="F:histone H3K56 acetyltransferase activity"/>
    <property type="evidence" value="ECO:0007669"/>
    <property type="project" value="TreeGrafter"/>
</dbReference>
<reference evidence="11" key="1">
    <citation type="submission" date="2023-07" db="EMBL/GenBank/DDBJ databases">
        <title>A draft genome of Kazachstania heterogenica Y-27499.</title>
        <authorList>
            <person name="Donic C."/>
            <person name="Kralova J.S."/>
            <person name="Fidel L."/>
            <person name="Ben-Dor S."/>
            <person name="Jung S."/>
        </authorList>
    </citation>
    <scope>NUCLEOTIDE SEQUENCE [LARGE SCALE GENOMIC DNA]</scope>
    <source>
        <strain evidence="11">Y27499</strain>
    </source>
</reference>
<comment type="subcellular location">
    <subcellularLocation>
        <location evidence="1">Nucleus</location>
    </subcellularLocation>
</comment>
<evidence type="ECO:0000256" key="7">
    <source>
        <dbReference type="ARBA" id="ARBA00023163"/>
    </source>
</evidence>
<keyword evidence="8" id="KW-0539">Nucleus</keyword>
<dbReference type="GO" id="GO:0006974">
    <property type="term" value="P:DNA damage response"/>
    <property type="evidence" value="ECO:0007669"/>
    <property type="project" value="UniProtKB-KW"/>
</dbReference>
<comment type="caution">
    <text evidence="10">The sequence shown here is derived from an EMBL/GenBank/DDBJ whole genome shotgun (WGS) entry which is preliminary data.</text>
</comment>
<dbReference type="PANTHER" id="PTHR31571:SF2">
    <property type="entry name" value="HISTONE ACETYLTRANSFERASE RTT109"/>
    <property type="match status" value="1"/>
</dbReference>
<dbReference type="InterPro" id="IPR016849">
    <property type="entry name" value="Rtt109"/>
</dbReference>
<dbReference type="Pfam" id="PF08214">
    <property type="entry name" value="HAT_KAT11"/>
    <property type="match status" value="1"/>
</dbReference>
<keyword evidence="7" id="KW-0804">Transcription</keyword>
<dbReference type="EC" id="2.3.1.48" evidence="2"/>
<dbReference type="GO" id="GO:0005634">
    <property type="term" value="C:nucleus"/>
    <property type="evidence" value="ECO:0007669"/>
    <property type="project" value="UniProtKB-SubCell"/>
</dbReference>
<keyword evidence="3" id="KW-0808">Transferase</keyword>
<dbReference type="InterPro" id="IPR013178">
    <property type="entry name" value="Histone_AcTrfase_Rtt109/CBP"/>
</dbReference>
<keyword evidence="5" id="KW-0007">Acetylation</keyword>
<gene>
    <name evidence="10" type="ORF">RI543_001294</name>
</gene>
<dbReference type="AlphaFoldDB" id="A0AAN7WJ61"/>
<organism evidence="10 11">
    <name type="scientific">Arxiozyma heterogenica</name>
    <dbReference type="NCBI Taxonomy" id="278026"/>
    <lineage>
        <taxon>Eukaryota</taxon>
        <taxon>Fungi</taxon>
        <taxon>Dikarya</taxon>
        <taxon>Ascomycota</taxon>
        <taxon>Saccharomycotina</taxon>
        <taxon>Saccharomycetes</taxon>
        <taxon>Saccharomycetales</taxon>
        <taxon>Saccharomycetaceae</taxon>
        <taxon>Arxiozyma</taxon>
    </lineage>
</organism>
<keyword evidence="6" id="KW-0805">Transcription regulation</keyword>
<keyword evidence="4" id="KW-0227">DNA damage</keyword>
<dbReference type="Proteomes" id="UP001306508">
    <property type="component" value="Unassembled WGS sequence"/>
</dbReference>
<evidence type="ECO:0000256" key="5">
    <source>
        <dbReference type="ARBA" id="ARBA00022990"/>
    </source>
</evidence>
<evidence type="ECO:0000313" key="10">
    <source>
        <dbReference type="EMBL" id="KAK5781250.1"/>
    </source>
</evidence>
<dbReference type="GO" id="GO:0006355">
    <property type="term" value="P:regulation of DNA-templated transcription"/>
    <property type="evidence" value="ECO:0007669"/>
    <property type="project" value="InterPro"/>
</dbReference>
<protein>
    <recommendedName>
        <fullName evidence="2">histone acetyltransferase</fullName>
        <ecNumber evidence="2">2.3.1.48</ecNumber>
    </recommendedName>
</protein>
<dbReference type="PANTHER" id="PTHR31571">
    <property type="entry name" value="ALTERED INHERITANCE OF MITOCHONDRIA PROTEIN 6"/>
    <property type="match status" value="1"/>
</dbReference>
<keyword evidence="11" id="KW-1185">Reference proteome</keyword>
<evidence type="ECO:0000256" key="3">
    <source>
        <dbReference type="ARBA" id="ARBA00022679"/>
    </source>
</evidence>
<evidence type="ECO:0000256" key="6">
    <source>
        <dbReference type="ARBA" id="ARBA00023015"/>
    </source>
</evidence>
<proteinExistence type="predicted"/>
<sequence length="443" mass="51291">MTLQSLLNNVLPKNGDFEIFHLQSNPCEIVPIITPKSKITGSKENPDSRTVKTQHFIALSCKKKFVYALEIFVYITVQNDTDKKYQKIQPPAERLIFISKADTNGYSDVRFSTKDVTRVILEYILKIDPNYYLLRVKPLKRKYKKEDKKNFIIGKDKIQNNLKKLSKKALDNTCHILDQDIYFLNISFAGKFITKICLFTRPADQYLFPGSSSNRGKHILNGMQLMKWWLHIIDNLVEEKFDRSNKLKACLKIPGEDVLRVGKHFVGCRYRNWKSGDIFSDDLNSLAAFCIPLFPDDPKSRFLHQLVEENRILDTNLRTFWFELQERQEFKLSVLVSVIGVEGYTVETSSYSPIQGEDVIVTSSLKQFHFLKNYISAEEYDTEEGAIESYFNVSKYLSSNLNMKLLKLVGSEKVLARKQNSKVNLLERGSVVTILTPRKKHKQ</sequence>
<dbReference type="InterPro" id="IPR051236">
    <property type="entry name" value="HAT_RTT109-like"/>
</dbReference>
<evidence type="ECO:0000256" key="4">
    <source>
        <dbReference type="ARBA" id="ARBA00022763"/>
    </source>
</evidence>
<evidence type="ECO:0000313" key="11">
    <source>
        <dbReference type="Proteomes" id="UP001306508"/>
    </source>
</evidence>
<name>A0AAN7WJ61_9SACH</name>
<evidence type="ECO:0000256" key="8">
    <source>
        <dbReference type="ARBA" id="ARBA00023242"/>
    </source>
</evidence>
<evidence type="ECO:0000256" key="1">
    <source>
        <dbReference type="ARBA" id="ARBA00004123"/>
    </source>
</evidence>
<dbReference type="EMBL" id="JAWIZZ010000037">
    <property type="protein sequence ID" value="KAK5781250.1"/>
    <property type="molecule type" value="Genomic_DNA"/>
</dbReference>
<evidence type="ECO:0000256" key="9">
    <source>
        <dbReference type="ARBA" id="ARBA00048940"/>
    </source>
</evidence>
<accession>A0AAN7WJ61</accession>
<dbReference type="PROSITE" id="PS51728">
    <property type="entry name" value="RTT109_HAT"/>
    <property type="match status" value="1"/>
</dbReference>